<keyword evidence="1" id="KW-0472">Membrane</keyword>
<feature type="transmembrane region" description="Helical" evidence="1">
    <location>
        <begin position="62"/>
        <end position="83"/>
    </location>
</feature>
<proteinExistence type="predicted"/>
<gene>
    <name evidence="2" type="ORF">GTS_10920</name>
</gene>
<name>A0A4D4J4A9_9PSEU</name>
<evidence type="ECO:0000313" key="3">
    <source>
        <dbReference type="Proteomes" id="UP000298860"/>
    </source>
</evidence>
<dbReference type="Proteomes" id="UP000298860">
    <property type="component" value="Unassembled WGS sequence"/>
</dbReference>
<sequence length="99" mass="10759">MRVGSRRITLHHPWRMFRVLGDAVLAVLAVAAAVWCWRQGVVTIHYPAADGLPAEDSTRYLGNWMTGAVALGTLAALLVVDAVRQLVLAVRIGPDRFPG</sequence>
<accession>A0A4D4J4A9</accession>
<comment type="caution">
    <text evidence="2">The sequence shown here is derived from an EMBL/GenBank/DDBJ whole genome shotgun (WGS) entry which is preliminary data.</text>
</comment>
<organism evidence="2 3">
    <name type="scientific">Gandjariella thermophila</name>
    <dbReference type="NCBI Taxonomy" id="1931992"/>
    <lineage>
        <taxon>Bacteria</taxon>
        <taxon>Bacillati</taxon>
        <taxon>Actinomycetota</taxon>
        <taxon>Actinomycetes</taxon>
        <taxon>Pseudonocardiales</taxon>
        <taxon>Pseudonocardiaceae</taxon>
        <taxon>Gandjariella</taxon>
    </lineage>
</organism>
<evidence type="ECO:0000256" key="1">
    <source>
        <dbReference type="SAM" id="Phobius"/>
    </source>
</evidence>
<dbReference type="EMBL" id="BJFL01000003">
    <property type="protein sequence ID" value="GDY29459.1"/>
    <property type="molecule type" value="Genomic_DNA"/>
</dbReference>
<dbReference type="AlphaFoldDB" id="A0A4D4J4A9"/>
<keyword evidence="3" id="KW-1185">Reference proteome</keyword>
<keyword evidence="1" id="KW-1133">Transmembrane helix</keyword>
<evidence type="ECO:0000313" key="2">
    <source>
        <dbReference type="EMBL" id="GDY29459.1"/>
    </source>
</evidence>
<protein>
    <submittedName>
        <fullName evidence="2">Uncharacterized protein</fullName>
    </submittedName>
</protein>
<keyword evidence="1" id="KW-0812">Transmembrane</keyword>
<reference evidence="3" key="1">
    <citation type="submission" date="2019-04" db="EMBL/GenBank/DDBJ databases">
        <title>Draft genome sequence of Pseudonocardiaceae bacterium SL3-2-4.</title>
        <authorList>
            <person name="Ningsih F."/>
            <person name="Yokota A."/>
            <person name="Sakai Y."/>
            <person name="Nanatani K."/>
            <person name="Yabe S."/>
            <person name="Oetari A."/>
            <person name="Sjamsuridzal W."/>
        </authorList>
    </citation>
    <scope>NUCLEOTIDE SEQUENCE [LARGE SCALE GENOMIC DNA]</scope>
    <source>
        <strain evidence="3">SL3-2-4</strain>
    </source>
</reference>